<dbReference type="Proteomes" id="UP000195402">
    <property type="component" value="Unassembled WGS sequence"/>
</dbReference>
<dbReference type="InterPro" id="IPR032739">
    <property type="entry name" value="MRNIP"/>
</dbReference>
<dbReference type="GO" id="GO:0007095">
    <property type="term" value="P:mitotic G2 DNA damage checkpoint signaling"/>
    <property type="evidence" value="ECO:0007669"/>
    <property type="project" value="TreeGrafter"/>
</dbReference>
<dbReference type="AlphaFoldDB" id="A0A200R2R6"/>
<dbReference type="FunCoup" id="A0A200R2R6">
    <property type="interactions" value="45"/>
</dbReference>
<dbReference type="PANTHER" id="PTHR15863:SF2">
    <property type="entry name" value="MRN COMPLEX-INTERACTING PROTEIN"/>
    <property type="match status" value="1"/>
</dbReference>
<dbReference type="InParanoid" id="A0A200R2R6"/>
<dbReference type="GO" id="GO:0003682">
    <property type="term" value="F:chromatin binding"/>
    <property type="evidence" value="ECO:0007669"/>
    <property type="project" value="TreeGrafter"/>
</dbReference>
<sequence>MFFLIHTGGEFEPEIVTELPKEIFKKSKLKNYSAGLKKSEGIKSFNPISSDEKTNIPIISQGTGKLCSSKVSHNEIFAANKPMRKLQTETAQRSSKWTEYLTHDDDELLFKGGDDSLDPLPQWRQTGLEIQLDDQRVEEDVQPDFI</sequence>
<accession>A0A200R2R6</accession>
<keyword evidence="2" id="KW-1185">Reference proteome</keyword>
<dbReference type="OrthoDB" id="5960226at2759"/>
<dbReference type="PANTHER" id="PTHR15863">
    <property type="entry name" value="MRN COMPLEX-INTERACTING PROTEIN"/>
    <property type="match status" value="1"/>
</dbReference>
<name>A0A200R2R6_MACCD</name>
<proteinExistence type="predicted"/>
<reference evidence="1 2" key="1">
    <citation type="journal article" date="2017" name="Mol. Plant">
        <title>The Genome of Medicinal Plant Macleaya cordata Provides New Insights into Benzylisoquinoline Alkaloids Metabolism.</title>
        <authorList>
            <person name="Liu X."/>
            <person name="Liu Y."/>
            <person name="Huang P."/>
            <person name="Ma Y."/>
            <person name="Qing Z."/>
            <person name="Tang Q."/>
            <person name="Cao H."/>
            <person name="Cheng P."/>
            <person name="Zheng Y."/>
            <person name="Yuan Z."/>
            <person name="Zhou Y."/>
            <person name="Liu J."/>
            <person name="Tang Z."/>
            <person name="Zhuo Y."/>
            <person name="Zhang Y."/>
            <person name="Yu L."/>
            <person name="Huang J."/>
            <person name="Yang P."/>
            <person name="Peng Q."/>
            <person name="Zhang J."/>
            <person name="Jiang W."/>
            <person name="Zhang Z."/>
            <person name="Lin K."/>
            <person name="Ro D.K."/>
            <person name="Chen X."/>
            <person name="Xiong X."/>
            <person name="Shang Y."/>
            <person name="Huang S."/>
            <person name="Zeng J."/>
        </authorList>
    </citation>
    <scope>NUCLEOTIDE SEQUENCE [LARGE SCALE GENOMIC DNA]</scope>
    <source>
        <strain evidence="2">cv. BLH2017</strain>
        <tissue evidence="1">Root</tissue>
    </source>
</reference>
<dbReference type="EMBL" id="MVGT01000455">
    <property type="protein sequence ID" value="OVA17014.1"/>
    <property type="molecule type" value="Genomic_DNA"/>
</dbReference>
<protein>
    <submittedName>
        <fullName evidence="1">Uncharacterized protein</fullName>
    </submittedName>
</protein>
<evidence type="ECO:0000313" key="2">
    <source>
        <dbReference type="Proteomes" id="UP000195402"/>
    </source>
</evidence>
<dbReference type="GO" id="GO:0005634">
    <property type="term" value="C:nucleus"/>
    <property type="evidence" value="ECO:0007669"/>
    <property type="project" value="TreeGrafter"/>
</dbReference>
<organism evidence="1 2">
    <name type="scientific">Macleaya cordata</name>
    <name type="common">Five-seeded plume-poppy</name>
    <name type="synonym">Bocconia cordata</name>
    <dbReference type="NCBI Taxonomy" id="56857"/>
    <lineage>
        <taxon>Eukaryota</taxon>
        <taxon>Viridiplantae</taxon>
        <taxon>Streptophyta</taxon>
        <taxon>Embryophyta</taxon>
        <taxon>Tracheophyta</taxon>
        <taxon>Spermatophyta</taxon>
        <taxon>Magnoliopsida</taxon>
        <taxon>Ranunculales</taxon>
        <taxon>Papaveraceae</taxon>
        <taxon>Papaveroideae</taxon>
        <taxon>Macleaya</taxon>
    </lineage>
</organism>
<evidence type="ECO:0000313" key="1">
    <source>
        <dbReference type="EMBL" id="OVA17014.1"/>
    </source>
</evidence>
<dbReference type="STRING" id="56857.A0A200R2R6"/>
<gene>
    <name evidence="1" type="ORF">BVC80_9041g7</name>
</gene>
<comment type="caution">
    <text evidence="1">The sequence shown here is derived from an EMBL/GenBank/DDBJ whole genome shotgun (WGS) entry which is preliminary data.</text>
</comment>